<name>E4XL14_OIKDI</name>
<comment type="similarity">
    <text evidence="1 7">Belongs to the dwarfin/SMAD family.</text>
</comment>
<evidence type="ECO:0000256" key="6">
    <source>
        <dbReference type="ARBA" id="ARBA00023242"/>
    </source>
</evidence>
<dbReference type="GO" id="GO:0000981">
    <property type="term" value="F:DNA-binding transcription factor activity, RNA polymerase II-specific"/>
    <property type="evidence" value="ECO:0007669"/>
    <property type="project" value="TreeGrafter"/>
</dbReference>
<dbReference type="InterPro" id="IPR036578">
    <property type="entry name" value="SMAD_MH1_sf"/>
</dbReference>
<evidence type="ECO:0000256" key="4">
    <source>
        <dbReference type="ARBA" id="ARBA00023015"/>
    </source>
</evidence>
<dbReference type="Gene3D" id="3.90.520.10">
    <property type="entry name" value="SMAD MH1 domain"/>
    <property type="match status" value="1"/>
</dbReference>
<dbReference type="Pfam" id="PF03165">
    <property type="entry name" value="MH1"/>
    <property type="match status" value="1"/>
</dbReference>
<dbReference type="PROSITE" id="PS51076">
    <property type="entry name" value="MH2"/>
    <property type="match status" value="1"/>
</dbReference>
<evidence type="ECO:0000256" key="3">
    <source>
        <dbReference type="ARBA" id="ARBA00022833"/>
    </source>
</evidence>
<keyword evidence="3" id="KW-0862">Zinc</keyword>
<comment type="subcellular location">
    <subcellularLocation>
        <location evidence="7">Cytoplasm</location>
    </subcellularLocation>
    <subcellularLocation>
        <location evidence="7">Nucleus</location>
    </subcellularLocation>
</comment>
<evidence type="ECO:0000259" key="10">
    <source>
        <dbReference type="PROSITE" id="PS51076"/>
    </source>
</evidence>
<keyword evidence="6 7" id="KW-0539">Nucleus</keyword>
<dbReference type="GO" id="GO:0009653">
    <property type="term" value="P:anatomical structure morphogenesis"/>
    <property type="evidence" value="ECO:0007669"/>
    <property type="project" value="TreeGrafter"/>
</dbReference>
<dbReference type="PROSITE" id="PS51075">
    <property type="entry name" value="MH1"/>
    <property type="match status" value="1"/>
</dbReference>
<proteinExistence type="inferred from homology"/>
<feature type="domain" description="MH2" evidence="10">
    <location>
        <begin position="192"/>
        <end position="401"/>
    </location>
</feature>
<dbReference type="GO" id="GO:0030154">
    <property type="term" value="P:cell differentiation"/>
    <property type="evidence" value="ECO:0007669"/>
    <property type="project" value="TreeGrafter"/>
</dbReference>
<keyword evidence="7" id="KW-0963">Cytoplasm</keyword>
<dbReference type="GO" id="GO:0030509">
    <property type="term" value="P:BMP signaling pathway"/>
    <property type="evidence" value="ECO:0007669"/>
    <property type="project" value="TreeGrafter"/>
</dbReference>
<evidence type="ECO:0000313" key="11">
    <source>
        <dbReference type="EMBL" id="CBY10775.1"/>
    </source>
</evidence>
<dbReference type="SMART" id="SM00523">
    <property type="entry name" value="DWA"/>
    <property type="match status" value="1"/>
</dbReference>
<dbReference type="InParanoid" id="E4XL14"/>
<dbReference type="InterPro" id="IPR001132">
    <property type="entry name" value="SMAD_dom_Dwarfin-type"/>
</dbReference>
<keyword evidence="12" id="KW-1185">Reference proteome</keyword>
<dbReference type="OrthoDB" id="5946219at2759"/>
<dbReference type="SMART" id="SM00524">
    <property type="entry name" value="DWB"/>
    <property type="match status" value="1"/>
</dbReference>
<organism evidence="11">
    <name type="scientific">Oikopleura dioica</name>
    <name type="common">Tunicate</name>
    <dbReference type="NCBI Taxonomy" id="34765"/>
    <lineage>
        <taxon>Eukaryota</taxon>
        <taxon>Metazoa</taxon>
        <taxon>Chordata</taxon>
        <taxon>Tunicata</taxon>
        <taxon>Appendicularia</taxon>
        <taxon>Copelata</taxon>
        <taxon>Oikopleuridae</taxon>
        <taxon>Oikopleura</taxon>
    </lineage>
</organism>
<dbReference type="PANTHER" id="PTHR13703">
    <property type="entry name" value="SMAD"/>
    <property type="match status" value="1"/>
</dbReference>
<feature type="compositionally biased region" description="Polar residues" evidence="8">
    <location>
        <begin position="99"/>
        <end position="125"/>
    </location>
</feature>
<dbReference type="Pfam" id="PF03166">
    <property type="entry name" value="MH2"/>
    <property type="match status" value="1"/>
</dbReference>
<dbReference type="GO" id="GO:0071144">
    <property type="term" value="C:heteromeric SMAD protein complex"/>
    <property type="evidence" value="ECO:0007669"/>
    <property type="project" value="TreeGrafter"/>
</dbReference>
<evidence type="ECO:0000256" key="1">
    <source>
        <dbReference type="ARBA" id="ARBA00005545"/>
    </source>
</evidence>
<feature type="domain" description="MH1" evidence="9">
    <location>
        <begin position="1"/>
        <end position="98"/>
    </location>
</feature>
<dbReference type="InterPro" id="IPR013019">
    <property type="entry name" value="MAD_homology_MH1"/>
</dbReference>
<dbReference type="SUPFAM" id="SSF56366">
    <property type="entry name" value="SMAD MH1 domain"/>
    <property type="match status" value="1"/>
</dbReference>
<dbReference type="GO" id="GO:0070411">
    <property type="term" value="F:I-SMAD binding"/>
    <property type="evidence" value="ECO:0007669"/>
    <property type="project" value="TreeGrafter"/>
</dbReference>
<dbReference type="EMBL" id="FN653067">
    <property type="protein sequence ID" value="CBY10775.1"/>
    <property type="molecule type" value="Genomic_DNA"/>
</dbReference>
<dbReference type="Proteomes" id="UP000001307">
    <property type="component" value="Unassembled WGS sequence"/>
</dbReference>
<dbReference type="GO" id="GO:0046872">
    <property type="term" value="F:metal ion binding"/>
    <property type="evidence" value="ECO:0007669"/>
    <property type="project" value="UniProtKB-KW"/>
</dbReference>
<dbReference type="GO" id="GO:0005737">
    <property type="term" value="C:cytoplasm"/>
    <property type="evidence" value="ECO:0007669"/>
    <property type="project" value="UniProtKB-SubCell"/>
</dbReference>
<evidence type="ECO:0000256" key="8">
    <source>
        <dbReference type="SAM" id="MobiDB-lite"/>
    </source>
</evidence>
<evidence type="ECO:0000256" key="2">
    <source>
        <dbReference type="ARBA" id="ARBA00022723"/>
    </source>
</evidence>
<evidence type="ECO:0000256" key="5">
    <source>
        <dbReference type="ARBA" id="ARBA00023163"/>
    </source>
</evidence>
<evidence type="ECO:0000259" key="9">
    <source>
        <dbReference type="PROSITE" id="PS51075"/>
    </source>
</evidence>
<evidence type="ECO:0000256" key="7">
    <source>
        <dbReference type="RuleBase" id="RU361195"/>
    </source>
</evidence>
<evidence type="ECO:0000313" key="12">
    <source>
        <dbReference type="Proteomes" id="UP000001307"/>
    </source>
</evidence>
<keyword evidence="4 7" id="KW-0805">Transcription regulation</keyword>
<dbReference type="GO" id="GO:0000978">
    <property type="term" value="F:RNA polymerase II cis-regulatory region sequence-specific DNA binding"/>
    <property type="evidence" value="ECO:0007669"/>
    <property type="project" value="TreeGrafter"/>
</dbReference>
<dbReference type="InterPro" id="IPR017855">
    <property type="entry name" value="SMAD-like_dom_sf"/>
</dbReference>
<gene>
    <name evidence="11" type="ORF">GSOID_T00014385001</name>
</gene>
<accession>E4XL14</accession>
<dbReference type="InterPro" id="IPR003619">
    <property type="entry name" value="MAD_homology1_Dwarfin-type"/>
</dbReference>
<protein>
    <recommendedName>
        <fullName evidence="7">Mothers against decapentaplegic homolog</fullName>
        <shortName evidence="7">MAD homolog</shortName>
        <shortName evidence="7">Mothers against DPP homolog</shortName>
    </recommendedName>
    <alternativeName>
        <fullName evidence="7">SMAD family member</fullName>
    </alternativeName>
</protein>
<sequence>MSDCSYWQCQEKTAMLTLSTRQILRYLPPSLDGRMQVAQRKVVPHMCYFRIFRNWFVSNYHDLEARVTCRYSYAESQQTSFVCLNPYHYEQKKERVGPSPSQGHQNQGYGDQYMDTSQQTPSSGYYSPDHAMNNNGITSYVPHLPARNRQPMLPQDPNNGHHDQNSIQSPFLVDSLTEINNCMSPSSKASNWIKIAYYEESKFVGDFVSHIDPVTVDGGCSPFDNGRFCLRSRSHLERNQKASNLLNHIGRGIEIRKENYEFVLQNNSPYGVFIQSMEWNLRESKDIAEIRKLQPGEKNAIFCIYNFANHLQERVHSIFSPDTPRTDNSVPVSSYQQVANMGNMCVVRCSFIKGWGENYTRRLVTDCPCWIEISFLKCYEWLDKVMNQMGPPDGVGPTSTS</sequence>
<dbReference type="Gene3D" id="2.60.200.10">
    <property type="match status" value="1"/>
</dbReference>
<feature type="region of interest" description="Disordered" evidence="8">
    <location>
        <begin position="93"/>
        <end position="129"/>
    </location>
</feature>
<reference evidence="11" key="1">
    <citation type="journal article" date="2010" name="Science">
        <title>Plasticity of animal genome architecture unmasked by rapid evolution of a pelagic tunicate.</title>
        <authorList>
            <person name="Denoeud F."/>
            <person name="Henriet S."/>
            <person name="Mungpakdee S."/>
            <person name="Aury J.M."/>
            <person name="Da Silva C."/>
            <person name="Brinkmann H."/>
            <person name="Mikhaleva J."/>
            <person name="Olsen L.C."/>
            <person name="Jubin C."/>
            <person name="Canestro C."/>
            <person name="Bouquet J.M."/>
            <person name="Danks G."/>
            <person name="Poulain J."/>
            <person name="Campsteijn C."/>
            <person name="Adamski M."/>
            <person name="Cross I."/>
            <person name="Yadetie F."/>
            <person name="Muffato M."/>
            <person name="Louis A."/>
            <person name="Butcher S."/>
            <person name="Tsagkogeorga G."/>
            <person name="Konrad A."/>
            <person name="Singh S."/>
            <person name="Jensen M.F."/>
            <person name="Cong E.H."/>
            <person name="Eikeseth-Otteraa H."/>
            <person name="Noel B."/>
            <person name="Anthouard V."/>
            <person name="Porcel B.M."/>
            <person name="Kachouri-Lafond R."/>
            <person name="Nishino A."/>
            <person name="Ugolini M."/>
            <person name="Chourrout P."/>
            <person name="Nishida H."/>
            <person name="Aasland R."/>
            <person name="Huzurbazar S."/>
            <person name="Westhof E."/>
            <person name="Delsuc F."/>
            <person name="Lehrach H."/>
            <person name="Reinhardt R."/>
            <person name="Weissenbach J."/>
            <person name="Roy S.W."/>
            <person name="Artiguenave F."/>
            <person name="Postlethwait J.H."/>
            <person name="Manak J.R."/>
            <person name="Thompson E.M."/>
            <person name="Jaillon O."/>
            <person name="Du Pasquier L."/>
            <person name="Boudinot P."/>
            <person name="Liberles D.A."/>
            <person name="Volff J.N."/>
            <person name="Philippe H."/>
            <person name="Lenhard B."/>
            <person name="Roest Crollius H."/>
            <person name="Wincker P."/>
            <person name="Chourrout D."/>
        </authorList>
    </citation>
    <scope>NUCLEOTIDE SEQUENCE [LARGE SCALE GENOMIC DNA]</scope>
</reference>
<feature type="region of interest" description="Disordered" evidence="8">
    <location>
        <begin position="146"/>
        <end position="165"/>
    </location>
</feature>
<dbReference type="InterPro" id="IPR008984">
    <property type="entry name" value="SMAD_FHA_dom_sf"/>
</dbReference>
<dbReference type="InterPro" id="IPR013790">
    <property type="entry name" value="Dwarfin"/>
</dbReference>
<keyword evidence="5 7" id="KW-0804">Transcription</keyword>
<dbReference type="AlphaFoldDB" id="E4XL14"/>
<keyword evidence="2" id="KW-0479">Metal-binding</keyword>
<dbReference type="SUPFAM" id="SSF49879">
    <property type="entry name" value="SMAD/FHA domain"/>
    <property type="match status" value="1"/>
</dbReference>
<dbReference type="GO" id="GO:0060395">
    <property type="term" value="P:SMAD protein signal transduction"/>
    <property type="evidence" value="ECO:0007669"/>
    <property type="project" value="TreeGrafter"/>
</dbReference>